<dbReference type="InterPro" id="IPR050744">
    <property type="entry name" value="AI-2_Isomerase_LsrG"/>
</dbReference>
<organism evidence="2 3">
    <name type="scientific">Paenibacillus artemisiicola</name>
    <dbReference type="NCBI Taxonomy" id="1172618"/>
    <lineage>
        <taxon>Bacteria</taxon>
        <taxon>Bacillati</taxon>
        <taxon>Bacillota</taxon>
        <taxon>Bacilli</taxon>
        <taxon>Bacillales</taxon>
        <taxon>Paenibacillaceae</taxon>
        <taxon>Paenibacillus</taxon>
    </lineage>
</organism>
<dbReference type="PANTHER" id="PTHR33336">
    <property type="entry name" value="QUINOL MONOOXYGENASE YGIN-RELATED"/>
    <property type="match status" value="1"/>
</dbReference>
<dbReference type="Pfam" id="PF03992">
    <property type="entry name" value="ABM"/>
    <property type="match status" value="1"/>
</dbReference>
<dbReference type="GO" id="GO:0004497">
    <property type="term" value="F:monooxygenase activity"/>
    <property type="evidence" value="ECO:0007669"/>
    <property type="project" value="UniProtKB-KW"/>
</dbReference>
<protein>
    <submittedName>
        <fullName evidence="2">Antibiotic biosynthesis monooxygenase</fullName>
    </submittedName>
</protein>
<evidence type="ECO:0000313" key="3">
    <source>
        <dbReference type="Proteomes" id="UP000670947"/>
    </source>
</evidence>
<keyword evidence="2" id="KW-0560">Oxidoreductase</keyword>
<dbReference type="Gene3D" id="3.30.70.100">
    <property type="match status" value="1"/>
</dbReference>
<sequence>METITIVALLKGREGYAAQLREVLLKLAASSRSEEGCLTYVLHESRSCPEQFVLYEVWKNEAALAGHLDASHYRAYRRAAKTFIDRRDVYRLNTLSN</sequence>
<dbReference type="SUPFAM" id="SSF54909">
    <property type="entry name" value="Dimeric alpha+beta barrel"/>
    <property type="match status" value="1"/>
</dbReference>
<dbReference type="RefSeq" id="WP_208848280.1">
    <property type="nucleotide sequence ID" value="NZ_JAGGDJ010000009.1"/>
</dbReference>
<evidence type="ECO:0000259" key="1">
    <source>
        <dbReference type="PROSITE" id="PS51725"/>
    </source>
</evidence>
<dbReference type="PROSITE" id="PS51725">
    <property type="entry name" value="ABM"/>
    <property type="match status" value="1"/>
</dbReference>
<comment type="caution">
    <text evidence="2">The sequence shown here is derived from an EMBL/GenBank/DDBJ whole genome shotgun (WGS) entry which is preliminary data.</text>
</comment>
<proteinExistence type="predicted"/>
<dbReference type="InterPro" id="IPR007138">
    <property type="entry name" value="ABM_dom"/>
</dbReference>
<gene>
    <name evidence="2" type="ORF">I8J29_14455</name>
</gene>
<keyword evidence="3" id="KW-1185">Reference proteome</keyword>
<dbReference type="Proteomes" id="UP000670947">
    <property type="component" value="Unassembled WGS sequence"/>
</dbReference>
<keyword evidence="2" id="KW-0503">Monooxygenase</keyword>
<dbReference type="InterPro" id="IPR011008">
    <property type="entry name" value="Dimeric_a/b-barrel"/>
</dbReference>
<dbReference type="PANTHER" id="PTHR33336:SF3">
    <property type="entry name" value="ABM DOMAIN-CONTAINING PROTEIN"/>
    <property type="match status" value="1"/>
</dbReference>
<dbReference type="EMBL" id="JAGGDJ010000009">
    <property type="protein sequence ID" value="MBO7745410.1"/>
    <property type="molecule type" value="Genomic_DNA"/>
</dbReference>
<reference evidence="2 3" key="1">
    <citation type="submission" date="2021-03" db="EMBL/GenBank/DDBJ databases">
        <title>Paenibacillus artemisicola MWE-103 whole genome sequence.</title>
        <authorList>
            <person name="Ham Y.J."/>
        </authorList>
    </citation>
    <scope>NUCLEOTIDE SEQUENCE [LARGE SCALE GENOMIC DNA]</scope>
    <source>
        <strain evidence="2 3">MWE-103</strain>
    </source>
</reference>
<accession>A0ABS3WAR8</accession>
<feature type="domain" description="ABM" evidence="1">
    <location>
        <begin position="4"/>
        <end position="92"/>
    </location>
</feature>
<evidence type="ECO:0000313" key="2">
    <source>
        <dbReference type="EMBL" id="MBO7745410.1"/>
    </source>
</evidence>
<name>A0ABS3WAR8_9BACL</name>